<sequence length="443" mass="45929">MQSSTVVLGHARTPFGKLGGALSPLPATSLGAAALVGALERAGLDPSEIEHVIFGEVLQAGVGQNPARQVLYKSGLAKTVTAETVNKVCASGMLAAVNAMRLINGGANRVVAAGGMESMSNAPYLLKDARSGYRFGDGTLIDAMIHDGLWDCYFGMTMATQGSKVANELGLTREAQDAFAYESHRRAHATAQAGGYADELVAVKVATKARGRIVRDALPARGRERIPATVGAPMNAFEHQPSAEFTFDFEKFTPFVSGEVPHTVVDRDEAVRADASLESMAKLKPLERDGTITAGNAPGVNDGAAALILAHADYARDRGHAALATLVDHATVAWDAPYIALTPAMAAQALLAKHGLRASDIHVWEINEAFASVALTSANRLGIDPATLNMRGGAIAMGHPIGASGARILGTVIAQLRKRGGGLGIASICSGGGQGDAVLVRVD</sequence>
<gene>
    <name evidence="6" type="primary">mmgA</name>
    <name evidence="6" type="ORF">CARN1_1045</name>
</gene>
<feature type="domain" description="Thiolase C-terminal" evidence="5">
    <location>
        <begin position="322"/>
        <end position="441"/>
    </location>
</feature>
<keyword evidence="2 6" id="KW-0808">Transferase</keyword>
<comment type="similarity">
    <text evidence="1">Belongs to the thiolase-like superfamily. Thiolase family.</text>
</comment>
<dbReference type="PIRSF" id="PIRSF000429">
    <property type="entry name" value="Ac-CoA_Ac_transf"/>
    <property type="match status" value="1"/>
</dbReference>
<dbReference type="CDD" id="cd00751">
    <property type="entry name" value="thiolase"/>
    <property type="match status" value="1"/>
</dbReference>
<evidence type="ECO:0000259" key="4">
    <source>
        <dbReference type="Pfam" id="PF00108"/>
    </source>
</evidence>
<evidence type="ECO:0000259" key="5">
    <source>
        <dbReference type="Pfam" id="PF02803"/>
    </source>
</evidence>
<name>E6PHE0_9ZZZZ</name>
<dbReference type="InterPro" id="IPR020616">
    <property type="entry name" value="Thiolase_N"/>
</dbReference>
<dbReference type="Pfam" id="PF00108">
    <property type="entry name" value="Thiolase_N"/>
    <property type="match status" value="2"/>
</dbReference>
<dbReference type="GO" id="GO:0016747">
    <property type="term" value="F:acyltransferase activity, transferring groups other than amino-acyl groups"/>
    <property type="evidence" value="ECO:0007669"/>
    <property type="project" value="InterPro"/>
</dbReference>
<dbReference type="AlphaFoldDB" id="E6PHE0"/>
<dbReference type="EC" id="2.3.1.-" evidence="6"/>
<evidence type="ECO:0000256" key="1">
    <source>
        <dbReference type="ARBA" id="ARBA00010982"/>
    </source>
</evidence>
<dbReference type="InterPro" id="IPR020610">
    <property type="entry name" value="Thiolase_AS"/>
</dbReference>
<reference evidence="6" key="1">
    <citation type="submission" date="2009-10" db="EMBL/GenBank/DDBJ databases">
        <title>Diversity of trophic interactions inside an arsenic-rich microbial ecosystem.</title>
        <authorList>
            <person name="Bertin P.N."/>
            <person name="Heinrich-Salmeron A."/>
            <person name="Pelletier E."/>
            <person name="Goulhen-Chollet F."/>
            <person name="Arsene-Ploetze F."/>
            <person name="Gallien S."/>
            <person name="Calteau A."/>
            <person name="Vallenet D."/>
            <person name="Casiot C."/>
            <person name="Chane-Woon-Ming B."/>
            <person name="Giloteaux L."/>
            <person name="Barakat M."/>
            <person name="Bonnefoy V."/>
            <person name="Bruneel O."/>
            <person name="Chandler M."/>
            <person name="Cleiss J."/>
            <person name="Duran R."/>
            <person name="Elbaz-Poulichet F."/>
            <person name="Fonknechten N."/>
            <person name="Lauga B."/>
            <person name="Mornico D."/>
            <person name="Ortet P."/>
            <person name="Schaeffer C."/>
            <person name="Siguier P."/>
            <person name="Alexander Thil Smith A."/>
            <person name="Van Dorsselaer A."/>
            <person name="Weissenbach J."/>
            <person name="Medigue C."/>
            <person name="Le Paslier D."/>
        </authorList>
    </citation>
    <scope>NUCLEOTIDE SEQUENCE</scope>
</reference>
<dbReference type="InterPro" id="IPR020613">
    <property type="entry name" value="Thiolase_CS"/>
</dbReference>
<dbReference type="PROSITE" id="PS00737">
    <property type="entry name" value="THIOLASE_2"/>
    <property type="match status" value="1"/>
</dbReference>
<accession>E6PHE0</accession>
<dbReference type="EMBL" id="CABL01000017">
    <property type="protein sequence ID" value="CBH75878.1"/>
    <property type="molecule type" value="Genomic_DNA"/>
</dbReference>
<evidence type="ECO:0000256" key="2">
    <source>
        <dbReference type="ARBA" id="ARBA00022679"/>
    </source>
</evidence>
<keyword evidence="3 6" id="KW-0012">Acyltransferase</keyword>
<dbReference type="Gene3D" id="3.40.47.10">
    <property type="match status" value="4"/>
</dbReference>
<evidence type="ECO:0000313" key="6">
    <source>
        <dbReference type="EMBL" id="CBH75878.1"/>
    </source>
</evidence>
<evidence type="ECO:0000256" key="3">
    <source>
        <dbReference type="ARBA" id="ARBA00023315"/>
    </source>
</evidence>
<dbReference type="InterPro" id="IPR016039">
    <property type="entry name" value="Thiolase-like"/>
</dbReference>
<dbReference type="SUPFAM" id="SSF53901">
    <property type="entry name" value="Thiolase-like"/>
    <property type="match status" value="2"/>
</dbReference>
<comment type="caution">
    <text evidence="6">The sequence shown here is derived from an EMBL/GenBank/DDBJ whole genome shotgun (WGS) entry which is preliminary data.</text>
</comment>
<dbReference type="Pfam" id="PF02803">
    <property type="entry name" value="Thiolase_C"/>
    <property type="match status" value="1"/>
</dbReference>
<dbReference type="InterPro" id="IPR002155">
    <property type="entry name" value="Thiolase"/>
</dbReference>
<protein>
    <submittedName>
        <fullName evidence="6">Putative acetyl-CoA acetyltransferase</fullName>
        <ecNumber evidence="6">2.3.1.-</ecNumber>
    </submittedName>
</protein>
<dbReference type="InterPro" id="IPR020617">
    <property type="entry name" value="Thiolase_C"/>
</dbReference>
<feature type="domain" description="Thiolase N-terminal" evidence="4">
    <location>
        <begin position="261"/>
        <end position="312"/>
    </location>
</feature>
<dbReference type="PANTHER" id="PTHR18919">
    <property type="entry name" value="ACETYL-COA C-ACYLTRANSFERASE"/>
    <property type="match status" value="1"/>
</dbReference>
<dbReference type="PROSITE" id="PS00099">
    <property type="entry name" value="THIOLASE_3"/>
    <property type="match status" value="1"/>
</dbReference>
<organism evidence="6">
    <name type="scientific">mine drainage metagenome</name>
    <dbReference type="NCBI Taxonomy" id="410659"/>
    <lineage>
        <taxon>unclassified sequences</taxon>
        <taxon>metagenomes</taxon>
        <taxon>ecological metagenomes</taxon>
    </lineage>
</organism>
<dbReference type="PANTHER" id="PTHR18919:SF107">
    <property type="entry name" value="ACETYL-COA ACETYLTRANSFERASE, CYTOSOLIC"/>
    <property type="match status" value="1"/>
</dbReference>
<feature type="domain" description="Thiolase N-terminal" evidence="4">
    <location>
        <begin position="6"/>
        <end position="210"/>
    </location>
</feature>
<proteinExistence type="inferred from homology"/>